<evidence type="ECO:0000313" key="4">
    <source>
        <dbReference type="EMBL" id="VEN36722.1"/>
    </source>
</evidence>
<reference evidence="4 5" key="1">
    <citation type="submission" date="2019-01" db="EMBL/GenBank/DDBJ databases">
        <authorList>
            <person name="Sayadi A."/>
        </authorList>
    </citation>
    <scope>NUCLEOTIDE SEQUENCE [LARGE SCALE GENOMIC DNA]</scope>
</reference>
<dbReference type="PANTHER" id="PTHR10773">
    <property type="entry name" value="DNA-DIRECTED RNA POLYMERASES I, II, AND III SUBUNIT RPABC2"/>
    <property type="match status" value="1"/>
</dbReference>
<feature type="coiled-coil region" evidence="1">
    <location>
        <begin position="446"/>
        <end position="473"/>
    </location>
</feature>
<evidence type="ECO:0000313" key="5">
    <source>
        <dbReference type="Proteomes" id="UP000410492"/>
    </source>
</evidence>
<evidence type="ECO:0000259" key="3">
    <source>
        <dbReference type="Pfam" id="PF25273"/>
    </source>
</evidence>
<dbReference type="InterPro" id="IPR057191">
    <property type="entry name" value="DUF7869"/>
</dbReference>
<feature type="region of interest" description="Disordered" evidence="2">
    <location>
        <begin position="125"/>
        <end position="218"/>
    </location>
</feature>
<feature type="compositionally biased region" description="Acidic residues" evidence="2">
    <location>
        <begin position="159"/>
        <end position="173"/>
    </location>
</feature>
<accession>A0A653BMC8</accession>
<evidence type="ECO:0000256" key="1">
    <source>
        <dbReference type="SAM" id="Coils"/>
    </source>
</evidence>
<gene>
    <name evidence="4" type="ORF">CALMAC_LOCUS2231</name>
</gene>
<feature type="compositionally biased region" description="Polar residues" evidence="2">
    <location>
        <begin position="136"/>
        <end position="147"/>
    </location>
</feature>
<evidence type="ECO:0000256" key="2">
    <source>
        <dbReference type="SAM" id="MobiDB-lite"/>
    </source>
</evidence>
<feature type="non-terminal residue" evidence="4">
    <location>
        <position position="777"/>
    </location>
</feature>
<dbReference type="Proteomes" id="UP000410492">
    <property type="component" value="Unassembled WGS sequence"/>
</dbReference>
<sequence>MIRLLNMASAASSTKHSPTALLEVTMSGHRARMMLQLIAEQTNNFSGGLISEVAAEEQNIDEFCCDNDSSSIQEAERDKPLDTLESEREIDSLCQSNQNIESDVINEIGYASNQEVASHTKVNVENNTYDPHDDTNANNCAGSSSQKLPIIDDKYVESSDTDSPLDDTTDDPDYSSYESSSTTSDNASKINKKRTIKNPCPPPEKQVRKRKRAPQKWQKNLTKKLRDSGLAYTSVKVTKKSDGSKERELVSREEKKILPACSSEKCRLKCSTKISDEQRHTIFNEYSAMADLHRQRMFIASCISSIKPRYRYLNATTKFRGTNNAYFFKLRDENVRVCKQFFMATLSINSRIIRTVIEKRSDSVGPIVEPEKRGKHENHKKVRHKREYIEGGKSVADLHRDYVELCTDLNKPFVNYLMYFNVFKEEFNISFHVPKKDQCDFCVGFHNSIDEEKKNLQTEYDLHIEEKELSRQEKEKDKRSVDKVTAVFDLQAALPCPQADSSKFYYVSKLNTYNLTIYELQSTETNCFIWHEGHGNRGANEIGSCLWHYLVDLNENKSEKIDIIFYSDNCAGQNKNKFIFALYIYAVLSLENINSITHKFLITGHTQNEGDHVHSVIEGAIKKFKKSSPIYVPDHYVTIIKQAKKRGKPYRVHEMSFSDFFDLKLMAQEIGIKDVFKNEDGEIVQLSKICAVKVTKDNPEELFYKTSFKENDFRSLVVTKSKRQCMPLKSNPILKPGYKKKVGITHKKKASLLSLFTKNKKGVSSMPQYYKDFYENL</sequence>
<dbReference type="AlphaFoldDB" id="A0A653BMC8"/>
<dbReference type="PANTHER" id="PTHR10773:SF19">
    <property type="match status" value="1"/>
</dbReference>
<feature type="compositionally biased region" description="Low complexity" evidence="2">
    <location>
        <begin position="174"/>
        <end position="185"/>
    </location>
</feature>
<feature type="domain" description="DUF7869" evidence="3">
    <location>
        <begin position="524"/>
        <end position="625"/>
    </location>
</feature>
<dbReference type="EMBL" id="CAACVG010002643">
    <property type="protein sequence ID" value="VEN36722.1"/>
    <property type="molecule type" value="Genomic_DNA"/>
</dbReference>
<keyword evidence="1" id="KW-0175">Coiled coil</keyword>
<keyword evidence="5" id="KW-1185">Reference proteome</keyword>
<proteinExistence type="predicted"/>
<dbReference type="Pfam" id="PF25273">
    <property type="entry name" value="DUF7869"/>
    <property type="match status" value="1"/>
</dbReference>
<organism evidence="4 5">
    <name type="scientific">Callosobruchus maculatus</name>
    <name type="common">Southern cowpea weevil</name>
    <name type="synonym">Pulse bruchid</name>
    <dbReference type="NCBI Taxonomy" id="64391"/>
    <lineage>
        <taxon>Eukaryota</taxon>
        <taxon>Metazoa</taxon>
        <taxon>Ecdysozoa</taxon>
        <taxon>Arthropoda</taxon>
        <taxon>Hexapoda</taxon>
        <taxon>Insecta</taxon>
        <taxon>Pterygota</taxon>
        <taxon>Neoptera</taxon>
        <taxon>Endopterygota</taxon>
        <taxon>Coleoptera</taxon>
        <taxon>Polyphaga</taxon>
        <taxon>Cucujiformia</taxon>
        <taxon>Chrysomeloidea</taxon>
        <taxon>Chrysomelidae</taxon>
        <taxon>Bruchinae</taxon>
        <taxon>Bruchini</taxon>
        <taxon>Callosobruchus</taxon>
    </lineage>
</organism>
<dbReference type="OrthoDB" id="434783at2759"/>
<protein>
    <recommendedName>
        <fullName evidence="3">DUF7869 domain-containing protein</fullName>
    </recommendedName>
</protein>
<name>A0A653BMC8_CALMS</name>